<dbReference type="EMBL" id="PP995776">
    <property type="protein sequence ID" value="XDJ02968.1"/>
    <property type="molecule type" value="Genomic_DNA"/>
</dbReference>
<accession>A0AB39C8H6</accession>
<protein>
    <submittedName>
        <fullName evidence="1">Uncharacterized protein</fullName>
    </submittedName>
</protein>
<proteinExistence type="predicted"/>
<evidence type="ECO:0000313" key="1">
    <source>
        <dbReference type="EMBL" id="XDJ02968.1"/>
    </source>
</evidence>
<reference evidence="1" key="1">
    <citation type="submission" date="2024-06" db="EMBL/GenBank/DDBJ databases">
        <authorList>
            <person name="Najeeb S."/>
            <person name="Khan I."/>
            <person name="Muhammad J."/>
            <person name="Abbas A."/>
            <person name="Jahangir M."/>
            <person name="Alvi I.A."/>
            <person name="Ullah A."/>
            <person name="Ullah A."/>
            <person name="Khan A."/>
        </authorList>
    </citation>
    <scope>NUCLEOTIDE SEQUENCE</scope>
</reference>
<sequence>MNIKTLNALMAKVMDKVLEGKTIEEVGAIVMDGEVRTTVVYKGNTYEFVVLDTELLVQALSIKLNKSGVCSSVYIDEGCIKDFKHINTLSELLDDIYKEWETKVNELSSDEQEVDKFMDVSI</sequence>
<name>A0AB39C8H6_9CAUD</name>
<organism evidence="1">
    <name type="scientific">Staphylococcus phage UHP46</name>
    <dbReference type="NCBI Taxonomy" id="3234966"/>
    <lineage>
        <taxon>Viruses</taxon>
        <taxon>Duplodnaviria</taxon>
        <taxon>Heunggongvirae</taxon>
        <taxon>Uroviricota</taxon>
        <taxon>Caudoviricetes</taxon>
        <taxon>Herelleviridae</taxon>
        <taxon>Twortvirinae</taxon>
        <taxon>Sciuriunavirus</taxon>
    </lineage>
</organism>